<sequence>MSREVAVTGLGLVSPAGVGTELTWRGVCAGVGTSTEDPALASAPVGISCRVPPYDADAQFGAAEAWRLDRFVQLSLLAAREAVSDSGLEPAHWDGTRVGVVIGSAAGGVATFESQHAGFLERGPKGVSALFHPMALVNMVSGRLAIEFDATGPNLVTATACASGATAIGVARDLLVSGACDVVIAGGTEASISPTFVTGFARMGALSRQSARPSSASRPFDANRDGFVIGEGAGVLILERLDHARRRGADVRAKLVGYGASADASHVTAPHPQGRGIEQAMRRACTDAGLQPEQVGHVNAHGTSTQLNDAVEAEAIRRLFGAEVPVTSTKGVTGHTLGAAGAIEAALTVLSLSRQTLPPTANLERLDPAITLDVVTGRPRPVATSYALTNSAGFGGHNVSLAFAV</sequence>
<dbReference type="FunFam" id="3.40.47.10:FF:000018">
    <property type="entry name" value="3-oxoacyl-[acyl-carrier-protein] synthase 2"/>
    <property type="match status" value="1"/>
</dbReference>
<dbReference type="InterPro" id="IPR014030">
    <property type="entry name" value="Ketoacyl_synth_N"/>
</dbReference>
<proteinExistence type="inferred from homology"/>
<dbReference type="HOGENOM" id="CLU_000022_69_2_11"/>
<dbReference type="EMBL" id="JNFQ01000001">
    <property type="protein sequence ID" value="KFG75028.1"/>
    <property type="molecule type" value="Genomic_DNA"/>
</dbReference>
<dbReference type="FunFam" id="3.40.47.10:FF:000029">
    <property type="entry name" value="3-oxoacyl-[acyl-carrier-protein] synthase 1"/>
    <property type="match status" value="1"/>
</dbReference>
<dbReference type="Pfam" id="PF02801">
    <property type="entry name" value="Ketoacyl-synt_C"/>
    <property type="match status" value="1"/>
</dbReference>
<dbReference type="STRING" id="1915400.FM21_02435"/>
<dbReference type="Gene3D" id="3.40.47.10">
    <property type="match status" value="2"/>
</dbReference>
<dbReference type="InterPro" id="IPR018201">
    <property type="entry name" value="Ketoacyl_synth_AS"/>
</dbReference>
<reference evidence="6 7" key="1">
    <citation type="submission" date="2014-05" db="EMBL/GenBank/DDBJ databases">
        <title>Complete genome sequence of the Streptomyces mutabilis TRM45540.</title>
        <authorList>
            <person name="Luo X."/>
            <person name="Zhang L."/>
        </authorList>
    </citation>
    <scope>NUCLEOTIDE SEQUENCE [LARGE SCALE GENOMIC DNA]</scope>
    <source>
        <strain evidence="6 7">TRM45540</strain>
    </source>
</reference>
<dbReference type="PANTHER" id="PTHR11712">
    <property type="entry name" value="POLYKETIDE SYNTHASE-RELATED"/>
    <property type="match status" value="1"/>
</dbReference>
<dbReference type="Pfam" id="PF00109">
    <property type="entry name" value="ketoacyl-synt"/>
    <property type="match status" value="1"/>
</dbReference>
<keyword evidence="7" id="KW-1185">Reference proteome</keyword>
<gene>
    <name evidence="6" type="ORF">FM21_02435</name>
</gene>
<dbReference type="GO" id="GO:0030497">
    <property type="term" value="P:fatty acid elongation"/>
    <property type="evidence" value="ECO:0007669"/>
    <property type="project" value="UniProtKB-ARBA"/>
</dbReference>
<keyword evidence="3" id="KW-0012">Acyltransferase</keyword>
<dbReference type="InterPro" id="IPR014031">
    <property type="entry name" value="Ketoacyl_synth_C"/>
</dbReference>
<organism evidence="6 7">
    <name type="scientific">Streptomyces mutabilis</name>
    <dbReference type="NCBI Taxonomy" id="67332"/>
    <lineage>
        <taxon>Bacteria</taxon>
        <taxon>Bacillati</taxon>
        <taxon>Actinomycetota</taxon>
        <taxon>Actinomycetes</taxon>
        <taxon>Kitasatosporales</taxon>
        <taxon>Streptomycetaceae</taxon>
        <taxon>Streptomyces</taxon>
    </lineage>
</organism>
<evidence type="ECO:0000256" key="3">
    <source>
        <dbReference type="ARBA" id="ARBA00023315"/>
    </source>
</evidence>
<evidence type="ECO:0000256" key="2">
    <source>
        <dbReference type="ARBA" id="ARBA00022679"/>
    </source>
</evidence>
<name>A0A086N1L0_9ACTN</name>
<dbReference type="InterPro" id="IPR020841">
    <property type="entry name" value="PKS_Beta-ketoAc_synthase_dom"/>
</dbReference>
<keyword evidence="2 4" id="KW-0808">Transferase</keyword>
<comment type="similarity">
    <text evidence="1 4">Belongs to the thiolase-like superfamily. Beta-ketoacyl-ACP synthases family.</text>
</comment>
<dbReference type="InterPro" id="IPR016039">
    <property type="entry name" value="Thiolase-like"/>
</dbReference>
<dbReference type="GO" id="GO:0004315">
    <property type="term" value="F:3-oxoacyl-[acyl-carrier-protein] synthase activity"/>
    <property type="evidence" value="ECO:0007669"/>
    <property type="project" value="InterPro"/>
</dbReference>
<feature type="domain" description="Ketosynthase family 3 (KS3)" evidence="5">
    <location>
        <begin position="2"/>
        <end position="405"/>
    </location>
</feature>
<dbReference type="InterPro" id="IPR000794">
    <property type="entry name" value="Beta-ketoacyl_synthase"/>
</dbReference>
<comment type="caution">
    <text evidence="6">The sequence shown here is derived from an EMBL/GenBank/DDBJ whole genome shotgun (WGS) entry which is preliminary data.</text>
</comment>
<evidence type="ECO:0000259" key="5">
    <source>
        <dbReference type="PROSITE" id="PS52004"/>
    </source>
</evidence>
<dbReference type="SUPFAM" id="SSF53901">
    <property type="entry name" value="Thiolase-like"/>
    <property type="match status" value="2"/>
</dbReference>
<dbReference type="PROSITE" id="PS52004">
    <property type="entry name" value="KS3_2"/>
    <property type="match status" value="1"/>
</dbReference>
<dbReference type="PANTHER" id="PTHR11712:SF347">
    <property type="entry name" value="BETA KETOACYL-ACYL CARRIER PROTEIN SYNTHASE"/>
    <property type="match status" value="1"/>
</dbReference>
<protein>
    <submittedName>
        <fullName evidence="6">3-oxoacyl-ACP synthase</fullName>
    </submittedName>
</protein>
<evidence type="ECO:0000313" key="6">
    <source>
        <dbReference type="EMBL" id="KFG75028.1"/>
    </source>
</evidence>
<accession>A0A086N1L0</accession>
<dbReference type="SMART" id="SM00825">
    <property type="entry name" value="PKS_KS"/>
    <property type="match status" value="1"/>
</dbReference>
<dbReference type="NCBIfam" id="NF005589">
    <property type="entry name" value="PRK07314.1"/>
    <property type="match status" value="1"/>
</dbReference>
<evidence type="ECO:0000256" key="4">
    <source>
        <dbReference type="RuleBase" id="RU003694"/>
    </source>
</evidence>
<evidence type="ECO:0000313" key="7">
    <source>
        <dbReference type="Proteomes" id="UP000029095"/>
    </source>
</evidence>
<evidence type="ECO:0000256" key="1">
    <source>
        <dbReference type="ARBA" id="ARBA00008467"/>
    </source>
</evidence>
<dbReference type="PROSITE" id="PS00606">
    <property type="entry name" value="KS3_1"/>
    <property type="match status" value="1"/>
</dbReference>
<dbReference type="Proteomes" id="UP000029095">
    <property type="component" value="Unassembled WGS sequence"/>
</dbReference>
<dbReference type="CDD" id="cd00834">
    <property type="entry name" value="KAS_I_II"/>
    <property type="match status" value="1"/>
</dbReference>
<dbReference type="AlphaFoldDB" id="A0A086N1L0"/>